<dbReference type="OrthoDB" id="435273at2759"/>
<dbReference type="InterPro" id="IPR018247">
    <property type="entry name" value="EF_Hand_1_Ca_BS"/>
</dbReference>
<evidence type="ECO:0000313" key="4">
    <source>
        <dbReference type="Proteomes" id="UP000515163"/>
    </source>
</evidence>
<feature type="domain" description="EF-hand" evidence="3">
    <location>
        <begin position="7"/>
        <end position="42"/>
    </location>
</feature>
<sequence length="147" mass="17211">MEHFSADEIDEFKECFSLNDQDSDGFIGREELETIMRSLGEPVTYIEINEMVKRFGKNRIKFPDFLKLMAEQRAKKSKPAEEILSAFAACDKRNTKSISRAELKHFMVDTGEKMSQQEFEKMMRDCGMDRTQTIRYQDFVQALTQVK</sequence>
<reference evidence="5" key="1">
    <citation type="submission" date="2025-08" db="UniProtKB">
        <authorList>
            <consortium name="RefSeq"/>
        </authorList>
    </citation>
    <scope>IDENTIFICATION</scope>
    <source>
        <tissue evidence="5">Tentacle</tissue>
    </source>
</reference>
<dbReference type="Pfam" id="PF13499">
    <property type="entry name" value="EF-hand_7"/>
    <property type="match status" value="1"/>
</dbReference>
<dbReference type="InterPro" id="IPR002048">
    <property type="entry name" value="EF_hand_dom"/>
</dbReference>
<dbReference type="KEGG" id="aten:116300015"/>
<dbReference type="Gene3D" id="1.10.238.10">
    <property type="entry name" value="EF-hand"/>
    <property type="match status" value="2"/>
</dbReference>
<dbReference type="Proteomes" id="UP000515163">
    <property type="component" value="Unplaced"/>
</dbReference>
<accession>A0A6P8I7T9</accession>
<dbReference type="PANTHER" id="PTHR23049">
    <property type="entry name" value="MYOSIN REGULATORY LIGHT CHAIN 2"/>
    <property type="match status" value="1"/>
</dbReference>
<keyword evidence="2" id="KW-0106">Calcium</keyword>
<dbReference type="PROSITE" id="PS50222">
    <property type="entry name" value="EF_HAND_2"/>
    <property type="match status" value="3"/>
</dbReference>
<dbReference type="InterPro" id="IPR011992">
    <property type="entry name" value="EF-hand-dom_pair"/>
</dbReference>
<dbReference type="SMART" id="SM00054">
    <property type="entry name" value="EFh"/>
    <property type="match status" value="3"/>
</dbReference>
<dbReference type="RefSeq" id="XP_031564634.1">
    <property type="nucleotide sequence ID" value="XM_031708774.1"/>
</dbReference>
<feature type="domain" description="EF-hand" evidence="3">
    <location>
        <begin position="114"/>
        <end position="147"/>
    </location>
</feature>
<feature type="domain" description="EF-hand" evidence="3">
    <location>
        <begin position="78"/>
        <end position="113"/>
    </location>
</feature>
<dbReference type="AlphaFoldDB" id="A0A6P8I7T9"/>
<gene>
    <name evidence="5" type="primary">LOC116300015</name>
</gene>
<dbReference type="PROSITE" id="PS00018">
    <property type="entry name" value="EF_HAND_1"/>
    <property type="match status" value="1"/>
</dbReference>
<evidence type="ECO:0000256" key="1">
    <source>
        <dbReference type="ARBA" id="ARBA00022737"/>
    </source>
</evidence>
<dbReference type="InterPro" id="IPR050403">
    <property type="entry name" value="Myosin_RLC"/>
</dbReference>
<evidence type="ECO:0000313" key="5">
    <source>
        <dbReference type="RefSeq" id="XP_031564634.1"/>
    </source>
</evidence>
<keyword evidence="1" id="KW-0677">Repeat</keyword>
<keyword evidence="4" id="KW-1185">Reference proteome</keyword>
<dbReference type="CDD" id="cd00051">
    <property type="entry name" value="EFh"/>
    <property type="match status" value="2"/>
</dbReference>
<dbReference type="InParanoid" id="A0A6P8I7T9"/>
<name>A0A6P8I7T9_ACTTE</name>
<evidence type="ECO:0000259" key="3">
    <source>
        <dbReference type="PROSITE" id="PS50222"/>
    </source>
</evidence>
<organism evidence="4 5">
    <name type="scientific">Actinia tenebrosa</name>
    <name type="common">Australian red waratah sea anemone</name>
    <dbReference type="NCBI Taxonomy" id="6105"/>
    <lineage>
        <taxon>Eukaryota</taxon>
        <taxon>Metazoa</taxon>
        <taxon>Cnidaria</taxon>
        <taxon>Anthozoa</taxon>
        <taxon>Hexacorallia</taxon>
        <taxon>Actiniaria</taxon>
        <taxon>Actiniidae</taxon>
        <taxon>Actinia</taxon>
    </lineage>
</organism>
<evidence type="ECO:0000256" key="2">
    <source>
        <dbReference type="ARBA" id="ARBA00022837"/>
    </source>
</evidence>
<dbReference type="FunFam" id="1.10.238.10:FF:000527">
    <property type="entry name" value="Calmodulin-3"/>
    <property type="match status" value="1"/>
</dbReference>
<proteinExistence type="predicted"/>
<protein>
    <submittedName>
        <fullName evidence="5">Calmodulin-A-like</fullName>
    </submittedName>
</protein>
<dbReference type="GeneID" id="116300015"/>
<dbReference type="GO" id="GO:0005509">
    <property type="term" value="F:calcium ion binding"/>
    <property type="evidence" value="ECO:0007669"/>
    <property type="project" value="InterPro"/>
</dbReference>
<dbReference type="SUPFAM" id="SSF47473">
    <property type="entry name" value="EF-hand"/>
    <property type="match status" value="1"/>
</dbReference>
<dbReference type="Pfam" id="PF13405">
    <property type="entry name" value="EF-hand_6"/>
    <property type="match status" value="1"/>
</dbReference>